<organism evidence="6 7">
    <name type="scientific">Clostridium innocuum</name>
    <dbReference type="NCBI Taxonomy" id="1522"/>
    <lineage>
        <taxon>Bacteria</taxon>
        <taxon>Bacillati</taxon>
        <taxon>Bacillota</taxon>
        <taxon>Clostridia</taxon>
        <taxon>Eubacteriales</taxon>
        <taxon>Clostridiaceae</taxon>
        <taxon>Clostridium</taxon>
    </lineage>
</organism>
<dbReference type="Pfam" id="PF25137">
    <property type="entry name" value="ADH_Fe_C"/>
    <property type="match status" value="1"/>
</dbReference>
<dbReference type="InterPro" id="IPR018211">
    <property type="entry name" value="ADH_Fe_CS"/>
</dbReference>
<dbReference type="Proteomes" id="UP000260025">
    <property type="component" value="Unassembled WGS sequence"/>
</dbReference>
<dbReference type="GO" id="GO:0046872">
    <property type="term" value="F:metal ion binding"/>
    <property type="evidence" value="ECO:0007669"/>
    <property type="project" value="InterPro"/>
</dbReference>
<evidence type="ECO:0000256" key="2">
    <source>
        <dbReference type="ARBA" id="ARBA00023002"/>
    </source>
</evidence>
<dbReference type="OrthoDB" id="9804734at2"/>
<dbReference type="Pfam" id="PF00465">
    <property type="entry name" value="Fe-ADH"/>
    <property type="match status" value="1"/>
</dbReference>
<evidence type="ECO:0000256" key="3">
    <source>
        <dbReference type="ARBA" id="ARBA00023027"/>
    </source>
</evidence>
<feature type="domain" description="Fe-containing alcohol dehydrogenase-like C-terminal" evidence="5">
    <location>
        <begin position="188"/>
        <end position="384"/>
    </location>
</feature>
<evidence type="ECO:0000313" key="6">
    <source>
        <dbReference type="EMBL" id="RGC09000.1"/>
    </source>
</evidence>
<proteinExistence type="inferred from homology"/>
<evidence type="ECO:0000259" key="5">
    <source>
        <dbReference type="Pfam" id="PF25137"/>
    </source>
</evidence>
<keyword evidence="2" id="KW-0560">Oxidoreductase</keyword>
<dbReference type="InterPro" id="IPR039697">
    <property type="entry name" value="Alcohol_dehydrogenase_Fe"/>
</dbReference>
<dbReference type="GO" id="GO:0004022">
    <property type="term" value="F:alcohol dehydrogenase (NAD+) activity"/>
    <property type="evidence" value="ECO:0007669"/>
    <property type="project" value="UniProtKB-ARBA"/>
</dbReference>
<evidence type="ECO:0000256" key="1">
    <source>
        <dbReference type="ARBA" id="ARBA00007358"/>
    </source>
</evidence>
<dbReference type="CDD" id="cd08194">
    <property type="entry name" value="Fe-ADH-like"/>
    <property type="match status" value="1"/>
</dbReference>
<keyword evidence="3" id="KW-0520">NAD</keyword>
<gene>
    <name evidence="6" type="ORF">DXA38_21425</name>
</gene>
<dbReference type="RefSeq" id="WP_117444944.1">
    <property type="nucleotide sequence ID" value="NZ_JAJFEN010000082.1"/>
</dbReference>
<dbReference type="PROSITE" id="PS00913">
    <property type="entry name" value="ADH_IRON_1"/>
    <property type="match status" value="1"/>
</dbReference>
<dbReference type="InterPro" id="IPR001670">
    <property type="entry name" value="ADH_Fe/GldA"/>
</dbReference>
<protein>
    <submittedName>
        <fullName evidence="6">Iron-containing alcohol dehydrogenase</fullName>
    </submittedName>
</protein>
<dbReference type="Gene3D" id="3.40.50.1970">
    <property type="match status" value="1"/>
</dbReference>
<accession>A0A3E2VEL3</accession>
<dbReference type="AlphaFoldDB" id="A0A3E2VEL3"/>
<dbReference type="FunFam" id="3.40.50.1970:FF:000003">
    <property type="entry name" value="Alcohol dehydrogenase, iron-containing"/>
    <property type="match status" value="1"/>
</dbReference>
<dbReference type="SUPFAM" id="SSF56796">
    <property type="entry name" value="Dehydroquinate synthase-like"/>
    <property type="match status" value="1"/>
</dbReference>
<feature type="domain" description="Alcohol dehydrogenase iron-type/glycerol dehydrogenase GldA" evidence="4">
    <location>
        <begin position="8"/>
        <end position="177"/>
    </location>
</feature>
<dbReference type="EMBL" id="QVEV01000063">
    <property type="protein sequence ID" value="RGC09000.1"/>
    <property type="molecule type" value="Genomic_DNA"/>
</dbReference>
<dbReference type="Gene3D" id="1.20.1090.10">
    <property type="entry name" value="Dehydroquinate synthase-like - alpha domain"/>
    <property type="match status" value="1"/>
</dbReference>
<reference evidence="6 7" key="1">
    <citation type="submission" date="2018-08" db="EMBL/GenBank/DDBJ databases">
        <title>A genome reference for cultivated species of the human gut microbiota.</title>
        <authorList>
            <person name="Zou Y."/>
            <person name="Xue W."/>
            <person name="Luo G."/>
        </authorList>
    </citation>
    <scope>NUCLEOTIDE SEQUENCE [LARGE SCALE GENOMIC DNA]</scope>
    <source>
        <strain evidence="6 7">OF01-2LB</strain>
    </source>
</reference>
<dbReference type="PANTHER" id="PTHR11496:SF102">
    <property type="entry name" value="ALCOHOL DEHYDROGENASE 4"/>
    <property type="match status" value="1"/>
</dbReference>
<evidence type="ECO:0000259" key="4">
    <source>
        <dbReference type="Pfam" id="PF00465"/>
    </source>
</evidence>
<name>A0A3E2VEL3_CLOIN</name>
<dbReference type="InterPro" id="IPR056798">
    <property type="entry name" value="ADH_Fe_C"/>
</dbReference>
<evidence type="ECO:0000313" key="7">
    <source>
        <dbReference type="Proteomes" id="UP000260025"/>
    </source>
</evidence>
<comment type="similarity">
    <text evidence="1">Belongs to the iron-containing alcohol dehydrogenase family.</text>
</comment>
<dbReference type="PANTHER" id="PTHR11496">
    <property type="entry name" value="ALCOHOL DEHYDROGENASE"/>
    <property type="match status" value="1"/>
</dbReference>
<comment type="caution">
    <text evidence="6">The sequence shown here is derived from an EMBL/GenBank/DDBJ whole genome shotgun (WGS) entry which is preliminary data.</text>
</comment>
<sequence length="389" mass="41950">MSNQFLMPSRLYTGMDALKQSEELFCEYGASAFIVTDPLMISLGNVQRITDILDRLQIHYRIFSGVTGEPTTGMIQEGYDAYALCPENTFIIAIGGGSVIDSAKAVAMMSVLKTIKNLCACMGRSYTEKLPPIIAIPTTAGTGSEVTQFTIITDEQTDIKMLLKGSSLMPAAAIVDPSFTLSVPPIVTAATGVDALCHAIEAYLSVHAQPLSSVHAVNAIQRILGNLQRALQNPNNLDARNEMALAALEAGIAFNNASVTIVHGMSRPIGALFHIPHGESNAVLLMNCLHFINTHMHEKLEALSAALHLPKNSDTEDGAEVFIKTMEVFLAALHIPSLSARGISRERFLQCIEKMSKDAVSSGSPQNLGIDITREQIAMLYQKLFADAC</sequence>